<dbReference type="InterPro" id="IPR041628">
    <property type="entry name" value="ChlI/MoxR_AAA_lid"/>
</dbReference>
<proteinExistence type="predicted"/>
<feature type="compositionally biased region" description="Polar residues" evidence="3">
    <location>
        <begin position="1"/>
        <end position="17"/>
    </location>
</feature>
<sequence>MNESEQAVQSSRVSSNGDAAHVLQSRETSSRLIERLEKNIASVLLGKPDPIRLVVVSLIAQGHILIEDAPGVGKTSLAKAVAKSLNAEFTRLQFTPDMLPSDILGSSVFLPNLGDFEFRKGPVFTNILLADEINRTTPRTQSALLEAMSERQVSIEGTTYPLDAPFFVIATQNPFESEGTYPLPENQLDRFMICTGIGYPSREHERQVLITHRQGEPVDSIQPVIQPEELIQLQSCAREIKVEDSINYYLLDIVEATRNHPELELGVSTRGALTLHRAIQSLALVEGREYVIPDDVKRLAIPVLAHRILCRGLIREGHRDRAKKVVQQILETVTVPS</sequence>
<keyword evidence="1" id="KW-0547">Nucleotide-binding</keyword>
<name>A0A3B1DWU9_9ZZZZ</name>
<evidence type="ECO:0000256" key="2">
    <source>
        <dbReference type="ARBA" id="ARBA00022840"/>
    </source>
</evidence>
<dbReference type="Pfam" id="PF07726">
    <property type="entry name" value="AAA_3"/>
    <property type="match status" value="1"/>
</dbReference>
<evidence type="ECO:0000256" key="1">
    <source>
        <dbReference type="ARBA" id="ARBA00022741"/>
    </source>
</evidence>
<organism evidence="6">
    <name type="scientific">hydrothermal vent metagenome</name>
    <dbReference type="NCBI Taxonomy" id="652676"/>
    <lineage>
        <taxon>unclassified sequences</taxon>
        <taxon>metagenomes</taxon>
        <taxon>ecological metagenomes</taxon>
    </lineage>
</organism>
<reference evidence="6" key="1">
    <citation type="submission" date="2018-06" db="EMBL/GenBank/DDBJ databases">
        <authorList>
            <person name="Zhirakovskaya E."/>
        </authorList>
    </citation>
    <scope>NUCLEOTIDE SEQUENCE</scope>
</reference>
<dbReference type="PANTHER" id="PTHR42759">
    <property type="entry name" value="MOXR FAMILY PROTEIN"/>
    <property type="match status" value="1"/>
</dbReference>
<dbReference type="InterPro" id="IPR027417">
    <property type="entry name" value="P-loop_NTPase"/>
</dbReference>
<dbReference type="Pfam" id="PF17863">
    <property type="entry name" value="AAA_lid_2"/>
    <property type="match status" value="1"/>
</dbReference>
<evidence type="ECO:0000256" key="3">
    <source>
        <dbReference type="SAM" id="MobiDB-lite"/>
    </source>
</evidence>
<feature type="region of interest" description="Disordered" evidence="3">
    <location>
        <begin position="1"/>
        <end position="23"/>
    </location>
</feature>
<gene>
    <name evidence="6" type="ORF">MNBD_PLANCTO02-2812</name>
</gene>
<dbReference type="EMBL" id="UOGL01000556">
    <property type="protein sequence ID" value="VAX41513.1"/>
    <property type="molecule type" value="Genomic_DNA"/>
</dbReference>
<evidence type="ECO:0000259" key="5">
    <source>
        <dbReference type="Pfam" id="PF17863"/>
    </source>
</evidence>
<dbReference type="GO" id="GO:0016887">
    <property type="term" value="F:ATP hydrolysis activity"/>
    <property type="evidence" value="ECO:0007669"/>
    <property type="project" value="InterPro"/>
</dbReference>
<feature type="domain" description="ChlI/MoxR AAA lid" evidence="5">
    <location>
        <begin position="256"/>
        <end position="317"/>
    </location>
</feature>
<dbReference type="InterPro" id="IPR011703">
    <property type="entry name" value="ATPase_AAA-3"/>
</dbReference>
<dbReference type="CDD" id="cd00009">
    <property type="entry name" value="AAA"/>
    <property type="match status" value="1"/>
</dbReference>
<dbReference type="InterPro" id="IPR050764">
    <property type="entry name" value="CbbQ/NirQ/NorQ/GpvN"/>
</dbReference>
<accession>A0A3B1DWU9</accession>
<evidence type="ECO:0000259" key="4">
    <source>
        <dbReference type="Pfam" id="PF07726"/>
    </source>
</evidence>
<dbReference type="AlphaFoldDB" id="A0A3B1DWU9"/>
<dbReference type="PANTHER" id="PTHR42759:SF5">
    <property type="entry name" value="METHANOL DEHYDROGENASE REGULATOR"/>
    <property type="match status" value="1"/>
</dbReference>
<dbReference type="GO" id="GO:0005524">
    <property type="term" value="F:ATP binding"/>
    <property type="evidence" value="ECO:0007669"/>
    <property type="project" value="UniProtKB-KW"/>
</dbReference>
<protein>
    <submittedName>
        <fullName evidence="6">FIG022979: MoxR-like ATPases</fullName>
    </submittedName>
</protein>
<dbReference type="Gene3D" id="3.40.50.300">
    <property type="entry name" value="P-loop containing nucleotide triphosphate hydrolases"/>
    <property type="match status" value="1"/>
</dbReference>
<dbReference type="SUPFAM" id="SSF52540">
    <property type="entry name" value="P-loop containing nucleoside triphosphate hydrolases"/>
    <property type="match status" value="1"/>
</dbReference>
<evidence type="ECO:0000313" key="6">
    <source>
        <dbReference type="EMBL" id="VAX41513.1"/>
    </source>
</evidence>
<feature type="domain" description="ATPase AAA-3" evidence="4">
    <location>
        <begin position="63"/>
        <end position="193"/>
    </location>
</feature>
<dbReference type="Gene3D" id="1.10.8.80">
    <property type="entry name" value="Magnesium chelatase subunit I, C-Terminal domain"/>
    <property type="match status" value="1"/>
</dbReference>
<dbReference type="FunFam" id="3.40.50.300:FF:000640">
    <property type="entry name" value="MoxR family ATPase"/>
    <property type="match status" value="1"/>
</dbReference>
<keyword evidence="2" id="KW-0067">ATP-binding</keyword>
<dbReference type="PIRSF" id="PIRSF002849">
    <property type="entry name" value="AAA_ATPase_chaperone_MoxR_prd"/>
    <property type="match status" value="1"/>
</dbReference>